<gene>
    <name evidence="1" type="ORF">CFP56_001546</name>
</gene>
<dbReference type="AlphaFoldDB" id="A0AAW0IMP2"/>
<dbReference type="Proteomes" id="UP000237347">
    <property type="component" value="Unassembled WGS sequence"/>
</dbReference>
<evidence type="ECO:0000313" key="1">
    <source>
        <dbReference type="EMBL" id="KAK7815446.1"/>
    </source>
</evidence>
<keyword evidence="2" id="KW-1185">Reference proteome</keyword>
<comment type="caution">
    <text evidence="1">The sequence shown here is derived from an EMBL/GenBank/DDBJ whole genome shotgun (WGS) entry which is preliminary data.</text>
</comment>
<proteinExistence type="predicted"/>
<accession>A0AAW0IMP2</accession>
<reference evidence="1 2" key="1">
    <citation type="journal article" date="2018" name="Sci. Data">
        <title>The draft genome sequence of cork oak.</title>
        <authorList>
            <person name="Ramos A.M."/>
            <person name="Usie A."/>
            <person name="Barbosa P."/>
            <person name="Barros P.M."/>
            <person name="Capote T."/>
            <person name="Chaves I."/>
            <person name="Simoes F."/>
            <person name="Abreu I."/>
            <person name="Carrasquinho I."/>
            <person name="Faro C."/>
            <person name="Guimaraes J.B."/>
            <person name="Mendonca D."/>
            <person name="Nobrega F."/>
            <person name="Rodrigues L."/>
            <person name="Saibo N.J.M."/>
            <person name="Varela M.C."/>
            <person name="Egas C."/>
            <person name="Matos J."/>
            <person name="Miguel C.M."/>
            <person name="Oliveira M.M."/>
            <person name="Ricardo C.P."/>
            <person name="Goncalves S."/>
        </authorList>
    </citation>
    <scope>NUCLEOTIDE SEQUENCE [LARGE SCALE GENOMIC DNA]</scope>
    <source>
        <strain evidence="2">cv. HL8</strain>
    </source>
</reference>
<organism evidence="1 2">
    <name type="scientific">Quercus suber</name>
    <name type="common">Cork oak</name>
    <dbReference type="NCBI Taxonomy" id="58331"/>
    <lineage>
        <taxon>Eukaryota</taxon>
        <taxon>Viridiplantae</taxon>
        <taxon>Streptophyta</taxon>
        <taxon>Embryophyta</taxon>
        <taxon>Tracheophyta</taxon>
        <taxon>Spermatophyta</taxon>
        <taxon>Magnoliopsida</taxon>
        <taxon>eudicotyledons</taxon>
        <taxon>Gunneridae</taxon>
        <taxon>Pentapetalae</taxon>
        <taxon>rosids</taxon>
        <taxon>fabids</taxon>
        <taxon>Fagales</taxon>
        <taxon>Fagaceae</taxon>
        <taxon>Quercus</taxon>
    </lineage>
</organism>
<protein>
    <submittedName>
        <fullName evidence="1">Uncharacterized protein</fullName>
    </submittedName>
</protein>
<sequence length="97" mass="10604">MASRALSQKKLLKSLSHRYFSTRPLNTAASASPSASSSISINLTEKPESILQNQIAALSANTNTNTNNSSYINLHDAEKLFSSVSTTKQYTHTQKMK</sequence>
<evidence type="ECO:0000313" key="2">
    <source>
        <dbReference type="Proteomes" id="UP000237347"/>
    </source>
</evidence>
<name>A0AAW0IMP2_QUESU</name>
<dbReference type="EMBL" id="PKMF04001003">
    <property type="protein sequence ID" value="KAK7815446.1"/>
    <property type="molecule type" value="Genomic_DNA"/>
</dbReference>